<dbReference type="GO" id="GO:0045910">
    <property type="term" value="P:negative regulation of DNA recombination"/>
    <property type="evidence" value="ECO:0007669"/>
    <property type="project" value="TreeGrafter"/>
</dbReference>
<feature type="domain" description="RING-type" evidence="15">
    <location>
        <begin position="1402"/>
        <end position="1440"/>
    </location>
</feature>
<dbReference type="InterPro" id="IPR001841">
    <property type="entry name" value="Znf_RING"/>
</dbReference>
<dbReference type="GO" id="GO:0003677">
    <property type="term" value="F:DNA binding"/>
    <property type="evidence" value="ECO:0007669"/>
    <property type="project" value="UniProtKB-KW"/>
</dbReference>
<dbReference type="GO" id="GO:0005524">
    <property type="term" value="F:ATP binding"/>
    <property type="evidence" value="ECO:0007669"/>
    <property type="project" value="UniProtKB-KW"/>
</dbReference>
<keyword evidence="18" id="KW-1185">Reference proteome</keyword>
<evidence type="ECO:0000256" key="4">
    <source>
        <dbReference type="ARBA" id="ARBA00022763"/>
    </source>
</evidence>
<dbReference type="CDD" id="cd16449">
    <property type="entry name" value="RING-HC"/>
    <property type="match status" value="1"/>
</dbReference>
<feature type="compositionally biased region" description="Polar residues" evidence="14">
    <location>
        <begin position="1011"/>
        <end position="1022"/>
    </location>
</feature>
<dbReference type="GO" id="GO:0006281">
    <property type="term" value="P:DNA repair"/>
    <property type="evidence" value="ECO:0007669"/>
    <property type="project" value="UniProtKB-KW"/>
</dbReference>
<dbReference type="GO" id="GO:0016818">
    <property type="term" value="F:hydrolase activity, acting on acid anhydrides, in phosphorus-containing anhydrides"/>
    <property type="evidence" value="ECO:0007669"/>
    <property type="project" value="InterPro"/>
</dbReference>
<sequence length="1484" mass="163253">MFNAARKRGRPKADNEGGGAATTASNSDNKSNIKARSSTTPPTTVEIENIQIHFPFKPYDVQTKYMASVIQALNKKEHALLESPTGTGKTLCLLCSTLAWQQQHKGKLKQQLHNPGSQQMMTQQSQQTNLSQMTQPNENGEATAASGAATPPSNKAPTIIYASRTHSQLSQVVRELRNTRYRPKHAILGSRDHMCIHPKVNPTIAKAKGSFNANDKKSSSDVNHGCSKLNKERKCVYRNNLDDSSGKGGSGCSSSTNFGPGHEQPILDMEDLVSMGKQQKLCPFYHTRSLIKDAEIIFVPYNYLFDPDARSTTLAEVDFANAVLIFDEAHNLEEFASESSSFDLTSADVAGCVGEVQRALQYLQVNPDMGNEGLKDNMLRLKSIFLRFEQYLLEGIAQPRAGQKVASDGAASHPGEFIFDLLKEGGGITHKNNGIFISFVREVSEFIIEFKGNTSSATPKLDHFAACTKKVFGTGTNLLALARSKSYRVHVSAKSNDGGGFAGGRTISYWCFAPSLAMRELTFLNVRSILITSGTLAPLPSFSMELGMKFGVQLENDHVIQPDQICVRVLGKGVSGKELSSKYGRRDDPEYITELGNSLASLCTHIPAGVLLFFPSYSAMQNCVEKWGGPSSERFSGGGKSGGRGGAFFAARKKKVTNPKYSFPQTPVHFLAQGAESSTPWRRLLSKKAIVLEPRSTSDLNDAIAEFKKFIALPKSSGCILMGVCRGKISEGIDFSDDMCRAVVVTGLPFAPFYDPKVKLKRDFLDAARVSERARPSDVGGFGDKKAAAAHVPPSATTLSGGEWYNQQAHRAVNQALGRVIRHRHDYGAVILLDHRFAEPRNRDGLSKWVRPHLREETFGSTTRGLVQFFKDSKAKAEKAKAIASQSMEINQRQNSIALKYEDNEDDQQVRKIVAIKRSENDDNDGFVSQDQILGEIEPSARSSFTDMLPSNPYVKEEKGRNTTAASLASMYTKNKSSSLPPHPSTSQANTTKSSWSGLAKKLSADDSSLISRRVATKQSSEPSRKSNETAKLQAKKFFDEVKLTLEKDDLMKVQRLVVAMKGYGDAKNSAKYLETTKELIKLLVGNALKHGDGKCIRLIRLLFPLLPVKFRYKAEQMAAILAFDGSELRRQCKQLLSEGRMSSEEFASVKKILLTMIFDQQVSYNSKIDASNDRMVLEDAQRVLTVLTQKDMNMQSFLDLLPDRHLRKVKSLAIEMKKSRAIADAKKRSSTFKGEDCVNTALFRRNTDATAVRVPKQLEALEDPNAEKDLAAALQQGIAVNREKMDRFNREKIDRIAALKKQPDTKPKHNNPYAAKSANPYAAKSAKPLKESAKRNLPAVSSAGAARKRPFQGTDSTSGSATNDVLQVLDRVKADGFVQGKTKSDRINGKINANVPKGFSCMICYNYPEEPALADCGHSACLGCWRKWLERHNTCPTCRKETAMKNLAKMVFEKEAGSGAPTLTQICGDSSDDEDEELEIIAG</sequence>
<dbReference type="GO" id="GO:0070182">
    <property type="term" value="F:DNA polymerase binding"/>
    <property type="evidence" value="ECO:0007669"/>
    <property type="project" value="TreeGrafter"/>
</dbReference>
<evidence type="ECO:0000256" key="6">
    <source>
        <dbReference type="ARBA" id="ARBA00022806"/>
    </source>
</evidence>
<keyword evidence="2" id="KW-0479">Metal-binding</keyword>
<dbReference type="SUPFAM" id="SSF57850">
    <property type="entry name" value="RING/U-box"/>
    <property type="match status" value="1"/>
</dbReference>
<gene>
    <name evidence="17" type="ORF">QTG54_012423</name>
</gene>
<keyword evidence="10" id="KW-0238">DNA-binding</keyword>
<dbReference type="PROSITE" id="PS51193">
    <property type="entry name" value="HELICASE_ATP_BIND_2"/>
    <property type="match status" value="1"/>
</dbReference>
<dbReference type="GO" id="GO:1904430">
    <property type="term" value="P:negative regulation of t-circle formation"/>
    <property type="evidence" value="ECO:0007669"/>
    <property type="project" value="TreeGrafter"/>
</dbReference>
<feature type="region of interest" description="Disordered" evidence="14">
    <location>
        <begin position="1298"/>
        <end position="1363"/>
    </location>
</feature>
<dbReference type="InterPro" id="IPR013083">
    <property type="entry name" value="Znf_RING/FYVE/PHD"/>
</dbReference>
<feature type="region of interest" description="Disordered" evidence="14">
    <location>
        <begin position="240"/>
        <end position="263"/>
    </location>
</feature>
<dbReference type="SMART" id="SM00184">
    <property type="entry name" value="RING"/>
    <property type="match status" value="1"/>
</dbReference>
<dbReference type="CDD" id="cd18788">
    <property type="entry name" value="SF2_C_XPD"/>
    <property type="match status" value="1"/>
</dbReference>
<dbReference type="InterPro" id="IPR006555">
    <property type="entry name" value="ATP-dep_Helicase_C"/>
</dbReference>
<dbReference type="GO" id="GO:0003678">
    <property type="term" value="F:DNA helicase activity"/>
    <property type="evidence" value="ECO:0007669"/>
    <property type="project" value="UniProtKB-EC"/>
</dbReference>
<dbReference type="Gene3D" id="3.30.40.10">
    <property type="entry name" value="Zinc/RING finger domain, C3HC4 (zinc finger)"/>
    <property type="match status" value="1"/>
</dbReference>
<evidence type="ECO:0000256" key="8">
    <source>
        <dbReference type="ARBA" id="ARBA00023004"/>
    </source>
</evidence>
<dbReference type="Pfam" id="PF06733">
    <property type="entry name" value="DEAD_2"/>
    <property type="match status" value="1"/>
</dbReference>
<dbReference type="PROSITE" id="PS50089">
    <property type="entry name" value="ZF_RING_2"/>
    <property type="match status" value="1"/>
</dbReference>
<evidence type="ECO:0000256" key="11">
    <source>
        <dbReference type="ARBA" id="ARBA00023204"/>
    </source>
</evidence>
<dbReference type="GO" id="GO:0005634">
    <property type="term" value="C:nucleus"/>
    <property type="evidence" value="ECO:0007669"/>
    <property type="project" value="TreeGrafter"/>
</dbReference>
<evidence type="ECO:0000256" key="13">
    <source>
        <dbReference type="PROSITE-ProRule" id="PRU00175"/>
    </source>
</evidence>
<evidence type="ECO:0000259" key="16">
    <source>
        <dbReference type="PROSITE" id="PS51193"/>
    </source>
</evidence>
<dbReference type="PANTHER" id="PTHR11472:SF34">
    <property type="entry name" value="REGULATOR OF TELOMERE ELONGATION HELICASE 1"/>
    <property type="match status" value="1"/>
</dbReference>
<feature type="compositionally biased region" description="Basic residues" evidence="14">
    <location>
        <begin position="1"/>
        <end position="10"/>
    </location>
</feature>
<dbReference type="GO" id="GO:0090657">
    <property type="term" value="P:telomeric loop disassembly"/>
    <property type="evidence" value="ECO:0007669"/>
    <property type="project" value="TreeGrafter"/>
</dbReference>
<dbReference type="PANTHER" id="PTHR11472">
    <property type="entry name" value="DNA REPAIR DEAD HELICASE RAD3/XP-D SUBFAMILY MEMBER"/>
    <property type="match status" value="1"/>
</dbReference>
<name>A0AAD9D8W0_9STRA</name>
<dbReference type="SMART" id="SM00487">
    <property type="entry name" value="DEXDc"/>
    <property type="match status" value="1"/>
</dbReference>
<dbReference type="InterPro" id="IPR010614">
    <property type="entry name" value="RAD3-like_helicase_DEAD"/>
</dbReference>
<dbReference type="GO" id="GO:0008270">
    <property type="term" value="F:zinc ion binding"/>
    <property type="evidence" value="ECO:0007669"/>
    <property type="project" value="UniProtKB-KW"/>
</dbReference>
<feature type="compositionally biased region" description="Basic and acidic residues" evidence="14">
    <location>
        <begin position="1298"/>
        <end position="1308"/>
    </location>
</feature>
<evidence type="ECO:0000256" key="9">
    <source>
        <dbReference type="ARBA" id="ARBA00023014"/>
    </source>
</evidence>
<feature type="compositionally biased region" description="Polar residues" evidence="14">
    <location>
        <begin position="962"/>
        <end position="997"/>
    </location>
</feature>
<feature type="domain" description="Helicase ATP-binding" evidence="16">
    <location>
        <begin position="48"/>
        <end position="385"/>
    </location>
</feature>
<comment type="caution">
    <text evidence="17">The sequence shown here is derived from an EMBL/GenBank/DDBJ whole genome shotgun (WGS) entry which is preliminary data.</text>
</comment>
<protein>
    <submittedName>
        <fullName evidence="17">DNA repair helicase</fullName>
        <ecNumber evidence="17">3.6.4.12</ecNumber>
    </submittedName>
</protein>
<keyword evidence="4" id="KW-0227">DNA damage</keyword>
<keyword evidence="13" id="KW-0862">Zinc</keyword>
<evidence type="ECO:0000256" key="2">
    <source>
        <dbReference type="ARBA" id="ARBA00022723"/>
    </source>
</evidence>
<dbReference type="Gene3D" id="3.40.50.300">
    <property type="entry name" value="P-loop containing nucleotide triphosphate hydrolases"/>
    <property type="match status" value="2"/>
</dbReference>
<reference evidence="17" key="1">
    <citation type="submission" date="2023-06" db="EMBL/GenBank/DDBJ databases">
        <title>Survivors Of The Sea: Transcriptome response of Skeletonema marinoi to long-term dormancy.</title>
        <authorList>
            <person name="Pinder M.I.M."/>
            <person name="Kourtchenko O."/>
            <person name="Robertson E.K."/>
            <person name="Larsson T."/>
            <person name="Maumus F."/>
            <person name="Osuna-Cruz C.M."/>
            <person name="Vancaester E."/>
            <person name="Stenow R."/>
            <person name="Vandepoele K."/>
            <person name="Ploug H."/>
            <person name="Bruchert V."/>
            <person name="Godhe A."/>
            <person name="Topel M."/>
        </authorList>
    </citation>
    <scope>NUCLEOTIDE SEQUENCE</scope>
    <source>
        <strain evidence="17">R05AC</strain>
    </source>
</reference>
<dbReference type="Pfam" id="PF23109">
    <property type="entry name" value="ARCH_RTEL1"/>
    <property type="match status" value="1"/>
</dbReference>
<evidence type="ECO:0000256" key="3">
    <source>
        <dbReference type="ARBA" id="ARBA00022741"/>
    </source>
</evidence>
<keyword evidence="5 17" id="KW-0378">Hydrolase</keyword>
<dbReference type="Pfam" id="PF13920">
    <property type="entry name" value="zf-C3HC4_3"/>
    <property type="match status" value="1"/>
</dbReference>
<evidence type="ECO:0000256" key="14">
    <source>
        <dbReference type="SAM" id="MobiDB-lite"/>
    </source>
</evidence>
<evidence type="ECO:0000259" key="15">
    <source>
        <dbReference type="PROSITE" id="PS50089"/>
    </source>
</evidence>
<dbReference type="EC" id="3.6.4.12" evidence="17"/>
<evidence type="ECO:0000256" key="12">
    <source>
        <dbReference type="ARBA" id="ARBA00023235"/>
    </source>
</evidence>
<proteinExistence type="predicted"/>
<feature type="compositionally biased region" description="Low complexity" evidence="14">
    <location>
        <begin position="111"/>
        <end position="153"/>
    </location>
</feature>
<dbReference type="GO" id="GO:0051539">
    <property type="term" value="F:4 iron, 4 sulfur cluster binding"/>
    <property type="evidence" value="ECO:0007669"/>
    <property type="project" value="UniProtKB-KW"/>
</dbReference>
<keyword evidence="7" id="KW-0067">ATP-binding</keyword>
<dbReference type="Pfam" id="PF13307">
    <property type="entry name" value="Helicase_C_2"/>
    <property type="match status" value="1"/>
</dbReference>
<keyword evidence="11" id="KW-0234">DNA repair</keyword>
<dbReference type="InterPro" id="IPR045028">
    <property type="entry name" value="DinG/Rad3-like"/>
</dbReference>
<organism evidence="17 18">
    <name type="scientific">Skeletonema marinoi</name>
    <dbReference type="NCBI Taxonomy" id="267567"/>
    <lineage>
        <taxon>Eukaryota</taxon>
        <taxon>Sar</taxon>
        <taxon>Stramenopiles</taxon>
        <taxon>Ochrophyta</taxon>
        <taxon>Bacillariophyta</taxon>
        <taxon>Coscinodiscophyceae</taxon>
        <taxon>Thalassiosirophycidae</taxon>
        <taxon>Thalassiosirales</taxon>
        <taxon>Skeletonemataceae</taxon>
        <taxon>Skeletonema</taxon>
        <taxon>Skeletonema marinoi-dohrnii complex</taxon>
    </lineage>
</organism>
<evidence type="ECO:0000313" key="17">
    <source>
        <dbReference type="EMBL" id="KAK1736978.1"/>
    </source>
</evidence>
<keyword evidence="8" id="KW-0408">Iron</keyword>
<evidence type="ECO:0000256" key="1">
    <source>
        <dbReference type="ARBA" id="ARBA00022485"/>
    </source>
</evidence>
<feature type="compositionally biased region" description="Polar residues" evidence="14">
    <location>
        <begin position="22"/>
        <end position="42"/>
    </location>
</feature>
<keyword evidence="1" id="KW-0004">4Fe-4S</keyword>
<dbReference type="SUPFAM" id="SSF52540">
    <property type="entry name" value="P-loop containing nucleoside triphosphate hydrolases"/>
    <property type="match status" value="2"/>
</dbReference>
<dbReference type="GO" id="GO:0010569">
    <property type="term" value="P:regulation of double-strand break repair via homologous recombination"/>
    <property type="evidence" value="ECO:0007669"/>
    <property type="project" value="TreeGrafter"/>
</dbReference>
<feature type="region of interest" description="Disordered" evidence="14">
    <location>
        <begin position="939"/>
        <end position="998"/>
    </location>
</feature>
<dbReference type="InterPro" id="IPR027417">
    <property type="entry name" value="P-loop_NTPase"/>
</dbReference>
<dbReference type="InterPro" id="IPR006554">
    <property type="entry name" value="Helicase-like_DEXD_c2"/>
</dbReference>
<keyword evidence="3" id="KW-0547">Nucleotide-binding</keyword>
<evidence type="ECO:0000256" key="5">
    <source>
        <dbReference type="ARBA" id="ARBA00022801"/>
    </source>
</evidence>
<accession>A0AAD9D8W0</accession>
<evidence type="ECO:0000313" key="18">
    <source>
        <dbReference type="Proteomes" id="UP001224775"/>
    </source>
</evidence>
<feature type="region of interest" description="Disordered" evidence="14">
    <location>
        <begin position="1"/>
        <end position="42"/>
    </location>
</feature>
<keyword evidence="9" id="KW-0411">Iron-sulfur</keyword>
<feature type="compositionally biased region" description="Polar residues" evidence="14">
    <location>
        <begin position="1354"/>
        <end position="1363"/>
    </location>
</feature>
<dbReference type="InterPro" id="IPR014013">
    <property type="entry name" value="Helic_SF1/SF2_ATP-bd_DinG/Rad3"/>
</dbReference>
<dbReference type="InterPro" id="IPR014001">
    <property type="entry name" value="Helicase_ATP-bd"/>
</dbReference>
<dbReference type="InterPro" id="IPR057498">
    <property type="entry name" value="Rtel1_ARCH"/>
</dbReference>
<evidence type="ECO:0000256" key="10">
    <source>
        <dbReference type="ARBA" id="ARBA00023125"/>
    </source>
</evidence>
<evidence type="ECO:0000256" key="7">
    <source>
        <dbReference type="ARBA" id="ARBA00022840"/>
    </source>
</evidence>
<keyword evidence="13" id="KW-0863">Zinc-finger</keyword>
<feature type="region of interest" description="Disordered" evidence="14">
    <location>
        <begin position="1011"/>
        <end position="1030"/>
    </location>
</feature>
<keyword evidence="6 17" id="KW-0347">Helicase</keyword>
<feature type="region of interest" description="Disordered" evidence="14">
    <location>
        <begin position="110"/>
        <end position="156"/>
    </location>
</feature>
<dbReference type="SMART" id="SM00488">
    <property type="entry name" value="DEXDc2"/>
    <property type="match status" value="1"/>
</dbReference>
<dbReference type="Proteomes" id="UP001224775">
    <property type="component" value="Unassembled WGS sequence"/>
</dbReference>
<keyword evidence="12" id="KW-0413">Isomerase</keyword>
<dbReference type="SMART" id="SM00491">
    <property type="entry name" value="HELICc2"/>
    <property type="match status" value="1"/>
</dbReference>
<dbReference type="EMBL" id="JATAAI010000027">
    <property type="protein sequence ID" value="KAK1736978.1"/>
    <property type="molecule type" value="Genomic_DNA"/>
</dbReference>